<proteinExistence type="predicted"/>
<evidence type="ECO:0000313" key="4">
    <source>
        <dbReference type="Proteomes" id="UP001460270"/>
    </source>
</evidence>
<keyword evidence="4" id="KW-1185">Reference proteome</keyword>
<dbReference type="InterPro" id="IPR008042">
    <property type="entry name" value="Retrotrans_Pao"/>
</dbReference>
<dbReference type="InterPro" id="IPR043502">
    <property type="entry name" value="DNA/RNA_pol_sf"/>
</dbReference>
<feature type="coiled-coil region" evidence="1">
    <location>
        <begin position="467"/>
        <end position="523"/>
    </location>
</feature>
<feature type="region of interest" description="Disordered" evidence="2">
    <location>
        <begin position="577"/>
        <end position="609"/>
    </location>
</feature>
<dbReference type="Proteomes" id="UP001460270">
    <property type="component" value="Unassembled WGS sequence"/>
</dbReference>
<dbReference type="SUPFAM" id="SSF56672">
    <property type="entry name" value="DNA/RNA polymerases"/>
    <property type="match status" value="1"/>
</dbReference>
<evidence type="ECO:0000313" key="3">
    <source>
        <dbReference type="EMBL" id="KAK7905231.1"/>
    </source>
</evidence>
<evidence type="ECO:0000256" key="1">
    <source>
        <dbReference type="SAM" id="Coils"/>
    </source>
</evidence>
<reference evidence="4" key="1">
    <citation type="submission" date="2024-04" db="EMBL/GenBank/DDBJ databases">
        <title>Salinicola lusitanus LLJ914,a marine bacterium isolated from the Okinawa Trough.</title>
        <authorList>
            <person name="Li J."/>
        </authorList>
    </citation>
    <scope>NUCLEOTIDE SEQUENCE [LARGE SCALE GENOMIC DNA]</scope>
</reference>
<feature type="compositionally biased region" description="Low complexity" evidence="2">
    <location>
        <begin position="418"/>
        <end position="447"/>
    </location>
</feature>
<gene>
    <name evidence="3" type="ORF">WMY93_017838</name>
</gene>
<keyword evidence="1" id="KW-0175">Coiled coil</keyword>
<organism evidence="3 4">
    <name type="scientific">Mugilogobius chulae</name>
    <name type="common">yellowstripe goby</name>
    <dbReference type="NCBI Taxonomy" id="88201"/>
    <lineage>
        <taxon>Eukaryota</taxon>
        <taxon>Metazoa</taxon>
        <taxon>Chordata</taxon>
        <taxon>Craniata</taxon>
        <taxon>Vertebrata</taxon>
        <taxon>Euteleostomi</taxon>
        <taxon>Actinopterygii</taxon>
        <taxon>Neopterygii</taxon>
        <taxon>Teleostei</taxon>
        <taxon>Neoteleostei</taxon>
        <taxon>Acanthomorphata</taxon>
        <taxon>Gobiaria</taxon>
        <taxon>Gobiiformes</taxon>
        <taxon>Gobioidei</taxon>
        <taxon>Gobiidae</taxon>
        <taxon>Gobionellinae</taxon>
        <taxon>Mugilogobius</taxon>
    </lineage>
</organism>
<dbReference type="CDD" id="cd01644">
    <property type="entry name" value="RT_pepA17"/>
    <property type="match status" value="1"/>
</dbReference>
<dbReference type="PANTHER" id="PTHR47331">
    <property type="entry name" value="PHD-TYPE DOMAIN-CONTAINING PROTEIN"/>
    <property type="match status" value="1"/>
</dbReference>
<dbReference type="PANTHER" id="PTHR47331:SF6">
    <property type="entry name" value="DOUBLECORTIN DOMAIN-CONTAINING PROTEIN"/>
    <property type="match status" value="1"/>
</dbReference>
<accession>A0AAW0P0T9</accession>
<feature type="region of interest" description="Disordered" evidence="2">
    <location>
        <begin position="417"/>
        <end position="467"/>
    </location>
</feature>
<name>A0AAW0P0T9_9GOBI</name>
<dbReference type="Pfam" id="PF05380">
    <property type="entry name" value="Peptidase_A17"/>
    <property type="match status" value="1"/>
</dbReference>
<protein>
    <submittedName>
        <fullName evidence="3">Uncharacterized protein</fullName>
    </submittedName>
</protein>
<dbReference type="EMBL" id="JBBPFD010000012">
    <property type="protein sequence ID" value="KAK7905231.1"/>
    <property type="molecule type" value="Genomic_DNA"/>
</dbReference>
<sequence>MMAVVCHMVHGEVSGSLSCTIQEVLGFCQGLLAKSEPTPQKLCRPLGTAGLLEGLSGPPFEPLDRAELSCLSFKTFLVIASAKRARELCVHSIHPSCMFFSGDGGLVELWPNQAFQPRMSRVIRLGQRCHPPHASAEGEGCHLSCPVRAFRRFLHCTAGFRYSDQLFVGFDAKDRGTALSSQRLAHWVCQAGHMTDEAEGRSPPALIRARFTWCVATFSATLRGVPLEEICLANSWSSLSTFVQSYLLDVTVWRFLERRPAHCFQFQRLLLEALPGCSWRSWERRPVHLRSYSFWILLWWCPGALGRGDQFINALALLLDAFLVVTWRSWRGGLSSPLFLFMRVVVAGPGRTMCLLSIWFQPRPLPLCTWYEVGCIAVSPFRTSVNLLNKHVCRVLDHGIQQCPSNRHLVHATMADTAPPAKASSAASDNTPPRKAPSSRASSTRASGNKASSYKTRSETGSTSSAAAKARAKAEAAKARLSFAQEEMSLKIEKAKLEASIQLLQQQKDVASAIAEAEALETAAASQLDAQSDPTPSETNERTKQCCASSKHIAKDCKVKLQCSECGNEKHCAALHPGPATWHNEPRPSTEPTAEPPAEHGGEPGSPDKAVQLYAIHDEQSNRSLVRPEFFELFNDCGPSSPYSLRTCAGVKETMGRRATGYTVEALDGTVQIPLPSLIECKNIPNDRDEIPTPSAALHHSHLKSVANLIPELDSNAQILMLLGRDVVRVHKVRKQISGPHNAPYAQKLDLGWVIVGNVCLGDVHKTLAVKTLFTNATEKGRPTMFEPCPNVYTVKERHCDIQVPYSVSTQLGDSTCEPDHLGCNVFKQTRLDNYIAPSIQDKAFLKTMEEGLTKDKDGNWTAPLPFKSERQKLPNNRPQALNRLMSLVRNFERKDELKEHFINFMDKVFKNGHAEIAPPLEDGEECWYLPLFGVYHPRKPKQIRVVFDSSAKYDDVSLNDVLLTGPDLNNSLLGVLMRFRKEAVAFTADIEQMFYCFNVREQDRNYLRFLWFRDNDLSKDITEYRMTVHVFGNSPSPAVAIYGLHQSVLRCECDPDVEQFVTRDFYVDDGLKSLPTVEKAVSLLQRTRDTLSKSNLRLHKIATNRKEVLEAFPSEDHAKDLKELDFEADSVPIQRSLGLLWDIKKDCFTFKTSDETKPFTRRGVLSTINSLYDPLGFVAPVTIQGKSILRELTVENGDWDAPLPPEMEETWTTWKDSLKELSKLSIPRVYTDISPSTAAKKELCVYSDASTKAIAAVAYLRVVDTEGNCQVGFVMGKAKLAPRPDQTIPRLELSAAVLAVELADLISDELDIELDNTMFYTDSKVVLGYIYNETRRFYVYVSNRVNRIRRSSQPSQWHYIASSQNPADHATRSVPAYQLPLSNWLTGPDILFQNQNFSTDTYDLVEPSTDAEVRPQVSTLKTTTCSNQLGSQRFTKFSSWISLTRAFARLLHIIHNFKSSSPKNKQCKGWHYCETGLTVAEINQAQNIVIRAVQQDVYADEIKCIQKQEKLPKAGSLKNLDPFLDENGILRVGGRIAGSNLNQNEKNPVIVPGHHHLAALLIRHYHEQTHHQGRLFTEGAVRAAGWWIVGGKRKVASPFHLFERQ</sequence>
<evidence type="ECO:0000256" key="2">
    <source>
        <dbReference type="SAM" id="MobiDB-lite"/>
    </source>
</evidence>
<comment type="caution">
    <text evidence="3">The sequence shown here is derived from an EMBL/GenBank/DDBJ whole genome shotgun (WGS) entry which is preliminary data.</text>
</comment>